<gene>
    <name evidence="5" type="primary">LOC107824436</name>
</gene>
<dbReference type="GO" id="GO:0015074">
    <property type="term" value="P:DNA integration"/>
    <property type="evidence" value="ECO:0007669"/>
    <property type="project" value="InterPro"/>
</dbReference>
<feature type="domain" description="Reverse transcriptase/retrotransposon-derived protein RNase H-like" evidence="3">
    <location>
        <begin position="17"/>
        <end position="106"/>
    </location>
</feature>
<dbReference type="KEGG" id="nta:107824436"/>
<dbReference type="Pfam" id="PF17921">
    <property type="entry name" value="Integrase_H2C2"/>
    <property type="match status" value="1"/>
</dbReference>
<evidence type="ECO:0000259" key="2">
    <source>
        <dbReference type="Pfam" id="PF00665"/>
    </source>
</evidence>
<dbReference type="GO" id="GO:0003676">
    <property type="term" value="F:nucleic acid binding"/>
    <property type="evidence" value="ECO:0007669"/>
    <property type="project" value="InterPro"/>
</dbReference>
<dbReference type="InterPro" id="IPR041577">
    <property type="entry name" value="RT_RNaseH_2"/>
</dbReference>
<reference evidence="5" key="1">
    <citation type="submission" date="2025-08" db="UniProtKB">
        <authorList>
            <consortium name="RefSeq"/>
        </authorList>
    </citation>
    <scope>IDENTIFICATION</scope>
</reference>
<feature type="domain" description="Integrase zinc-binding" evidence="4">
    <location>
        <begin position="110"/>
        <end position="152"/>
    </location>
</feature>
<dbReference type="OrthoDB" id="1194521at2759"/>
<protein>
    <submittedName>
        <fullName evidence="5">Uncharacterized protein</fullName>
    </submittedName>
</protein>
<dbReference type="SUPFAM" id="SSF53098">
    <property type="entry name" value="Ribonuclease H-like"/>
    <property type="match status" value="1"/>
</dbReference>
<evidence type="ECO:0000313" key="5">
    <source>
        <dbReference type="RefSeq" id="XP_016506679.1"/>
    </source>
</evidence>
<dbReference type="InterPro" id="IPR001584">
    <property type="entry name" value="Integrase_cat-core"/>
</dbReference>
<proteinExistence type="predicted"/>
<dbReference type="PaxDb" id="4097-A0A1S4D082"/>
<dbReference type="InterPro" id="IPR036397">
    <property type="entry name" value="RNaseH_sf"/>
</dbReference>
<dbReference type="InterPro" id="IPR043502">
    <property type="entry name" value="DNA/RNA_pol_sf"/>
</dbReference>
<dbReference type="SUPFAM" id="SSF56672">
    <property type="entry name" value="DNA/RNA polymerases"/>
    <property type="match status" value="1"/>
</dbReference>
<dbReference type="InterPro" id="IPR050951">
    <property type="entry name" value="Retrovirus_Pol_polyprotein"/>
</dbReference>
<dbReference type="InterPro" id="IPR012337">
    <property type="entry name" value="RNaseH-like_sf"/>
</dbReference>
<evidence type="ECO:0000259" key="4">
    <source>
        <dbReference type="Pfam" id="PF17921"/>
    </source>
</evidence>
<sequence>MPPPTSVKTIRSFLGHAAFKELKKRLVTAPIIVAPNWEKLFKLMCDASDYALGAVLGQRKEKLMHPIYYASRTLSGAQLNYTVIEKEILAVVFSFDKFRSYLIGSKACNASAYGGHFGGVRTAVKVLEAGFFWPTVFKDAHLWVKGCNECQRIGNISRRHEMPMHPIQEVKAVALPTNDAKVVVGFLKKNIFTCFWTPRAIISDGGTHFCNMAFEKLLAKYDVRHKVATPYQPQIVDKLKCPTEKSRERMKRLHDQNIVERNFEPGDMVLLYNSRLCLFPGAIEIAIENDSRTFRVNGQRLKPYVGMSEKKEVSELHLTDPQRSNEP</sequence>
<dbReference type="PANTHER" id="PTHR37984">
    <property type="entry name" value="PROTEIN CBG26694"/>
    <property type="match status" value="1"/>
</dbReference>
<dbReference type="InterPro" id="IPR041588">
    <property type="entry name" value="Integrase_H2C2"/>
</dbReference>
<dbReference type="RefSeq" id="XP_016506679.1">
    <property type="nucleotide sequence ID" value="XM_016651193.1"/>
</dbReference>
<dbReference type="GO" id="GO:0003824">
    <property type="term" value="F:catalytic activity"/>
    <property type="evidence" value="ECO:0007669"/>
    <property type="project" value="UniProtKB-KW"/>
</dbReference>
<dbReference type="PANTHER" id="PTHR37984:SF5">
    <property type="entry name" value="PROTEIN NYNRIN-LIKE"/>
    <property type="match status" value="1"/>
</dbReference>
<organism evidence="5">
    <name type="scientific">Nicotiana tabacum</name>
    <name type="common">Common tobacco</name>
    <dbReference type="NCBI Taxonomy" id="4097"/>
    <lineage>
        <taxon>Eukaryota</taxon>
        <taxon>Viridiplantae</taxon>
        <taxon>Streptophyta</taxon>
        <taxon>Embryophyta</taxon>
        <taxon>Tracheophyta</taxon>
        <taxon>Spermatophyta</taxon>
        <taxon>Magnoliopsida</taxon>
        <taxon>eudicotyledons</taxon>
        <taxon>Gunneridae</taxon>
        <taxon>Pentapetalae</taxon>
        <taxon>asterids</taxon>
        <taxon>lamiids</taxon>
        <taxon>Solanales</taxon>
        <taxon>Solanaceae</taxon>
        <taxon>Nicotianoideae</taxon>
        <taxon>Nicotianeae</taxon>
        <taxon>Nicotiana</taxon>
    </lineage>
</organism>
<feature type="domain" description="Integrase catalytic" evidence="2">
    <location>
        <begin position="171"/>
        <end position="233"/>
    </location>
</feature>
<dbReference type="Pfam" id="PF00665">
    <property type="entry name" value="rve"/>
    <property type="match status" value="1"/>
</dbReference>
<keyword evidence="1" id="KW-0511">Multifunctional enzyme</keyword>
<evidence type="ECO:0000256" key="1">
    <source>
        <dbReference type="ARBA" id="ARBA00023268"/>
    </source>
</evidence>
<dbReference type="Gene3D" id="1.10.340.70">
    <property type="match status" value="1"/>
</dbReference>
<dbReference type="STRING" id="4097.A0A1S4D082"/>
<dbReference type="Pfam" id="PF17919">
    <property type="entry name" value="RT_RNaseH_2"/>
    <property type="match status" value="1"/>
</dbReference>
<name>A0A1S4D082_TOBAC</name>
<dbReference type="Gene3D" id="3.30.420.10">
    <property type="entry name" value="Ribonuclease H-like superfamily/Ribonuclease H"/>
    <property type="match status" value="1"/>
</dbReference>
<dbReference type="CDD" id="cd09274">
    <property type="entry name" value="RNase_HI_RT_Ty3"/>
    <property type="match status" value="1"/>
</dbReference>
<accession>A0A1S4D082</accession>
<dbReference type="FunFam" id="3.10.20.370:FF:000001">
    <property type="entry name" value="Retrovirus-related Pol polyprotein from transposon 17.6-like protein"/>
    <property type="match status" value="1"/>
</dbReference>
<dbReference type="AlphaFoldDB" id="A0A1S4D082"/>
<evidence type="ECO:0000259" key="3">
    <source>
        <dbReference type="Pfam" id="PF17919"/>
    </source>
</evidence>